<dbReference type="SUPFAM" id="SSF52540">
    <property type="entry name" value="P-loop containing nucleoside triphosphate hydrolases"/>
    <property type="match status" value="1"/>
</dbReference>
<evidence type="ECO:0000313" key="2">
    <source>
        <dbReference type="EMBL" id="SVB47995.1"/>
    </source>
</evidence>
<dbReference type="InterPro" id="IPR052754">
    <property type="entry name" value="NTPase_KAP_P-loop"/>
</dbReference>
<organism evidence="2">
    <name type="scientific">marine metagenome</name>
    <dbReference type="NCBI Taxonomy" id="408172"/>
    <lineage>
        <taxon>unclassified sequences</taxon>
        <taxon>metagenomes</taxon>
        <taxon>ecological metagenomes</taxon>
    </lineage>
</organism>
<dbReference type="InterPro" id="IPR011646">
    <property type="entry name" value="KAP_P-loop"/>
</dbReference>
<dbReference type="AlphaFoldDB" id="A0A382EBW4"/>
<dbReference type="PANTHER" id="PTHR22674:SF6">
    <property type="entry name" value="NTPASE KAP FAMILY P-LOOP DOMAIN-CONTAINING PROTEIN 1"/>
    <property type="match status" value="1"/>
</dbReference>
<feature type="non-terminal residue" evidence="2">
    <location>
        <position position="320"/>
    </location>
</feature>
<reference evidence="2" key="1">
    <citation type="submission" date="2018-05" db="EMBL/GenBank/DDBJ databases">
        <authorList>
            <person name="Lanie J.A."/>
            <person name="Ng W.-L."/>
            <person name="Kazmierczak K.M."/>
            <person name="Andrzejewski T.M."/>
            <person name="Davidsen T.M."/>
            <person name="Wayne K.J."/>
            <person name="Tettelin H."/>
            <person name="Glass J.I."/>
            <person name="Rusch D."/>
            <person name="Podicherti R."/>
            <person name="Tsui H.-C.T."/>
            <person name="Winkler M.E."/>
        </authorList>
    </citation>
    <scope>NUCLEOTIDE SEQUENCE</scope>
</reference>
<evidence type="ECO:0000259" key="1">
    <source>
        <dbReference type="Pfam" id="PF07693"/>
    </source>
</evidence>
<protein>
    <recommendedName>
        <fullName evidence="1">KAP NTPase domain-containing protein</fullName>
    </recommendedName>
</protein>
<feature type="domain" description="KAP NTPase" evidence="1">
    <location>
        <begin position="28"/>
        <end position="314"/>
    </location>
</feature>
<name>A0A382EBW4_9ZZZZ</name>
<proteinExistence type="predicted"/>
<sequence length="320" mass="35733">MDKKKNISVIDVPSKSHSDDHLGVKDHADTLTKFIKECGSPIAVGIQGEWGSGKTSLLNIIHDNLEQDGDFLQIWVNAWEQSLLSKPEEVLLKIVNEIINEMTIARGLRLTAKSKIQRNFSTIAKGALRYAAAAGAGGEGKQVVDELIGDDSNSIKALRLELQKLANEIHSDTTGKVAKIKKIVIYVDDLDRIWPPDAVNILELLKNIFNIEHCVFVLAIDYSVVVKGLEAKFGKSTDENEWEFRAFFDKIIQLPFQMPIGQYDIGFYVNSMLTDIGFLDQGDHFEDEIKSILKLSIGGNPRALKRLVNSLSLIEIFQEI</sequence>
<dbReference type="EMBL" id="UINC01043653">
    <property type="protein sequence ID" value="SVB47995.1"/>
    <property type="molecule type" value="Genomic_DNA"/>
</dbReference>
<gene>
    <name evidence="2" type="ORF">METZ01_LOCUS200849</name>
</gene>
<accession>A0A382EBW4</accession>
<dbReference type="PANTHER" id="PTHR22674">
    <property type="entry name" value="NTPASE, KAP FAMILY P-LOOP DOMAIN-CONTAINING 1"/>
    <property type="match status" value="1"/>
</dbReference>
<dbReference type="InterPro" id="IPR027417">
    <property type="entry name" value="P-loop_NTPase"/>
</dbReference>
<dbReference type="Pfam" id="PF07693">
    <property type="entry name" value="KAP_NTPase"/>
    <property type="match status" value="1"/>
</dbReference>
<dbReference type="Gene3D" id="3.40.50.300">
    <property type="entry name" value="P-loop containing nucleotide triphosphate hydrolases"/>
    <property type="match status" value="1"/>
</dbReference>